<feature type="transmembrane region" description="Helical" evidence="8">
    <location>
        <begin position="124"/>
        <end position="142"/>
    </location>
</feature>
<reference evidence="10" key="1">
    <citation type="submission" date="2016-07" db="EMBL/GenBank/DDBJ databases">
        <authorList>
            <person name="Florea S."/>
            <person name="Webb J.S."/>
            <person name="Jaromczyk J."/>
            <person name="Schardl C.L."/>
        </authorList>
    </citation>
    <scope>NUCLEOTIDE SEQUENCE [LARGE SCALE GENOMIC DNA]</scope>
    <source>
        <strain evidence="10">CY1</strain>
    </source>
</reference>
<dbReference type="PANTHER" id="PTHR30472:SF68">
    <property type="entry name" value="FERRICHROME TRANSPORT SYSTEM PERMEASE PROTEIN FHUB"/>
    <property type="match status" value="1"/>
</dbReference>
<sequence>MGTSNMNIEQKSTKWRASMLVVFALFALLGIGLSLICGAVNIAIPEVIHSLFGGESTYRDIIWNIRLPRTIVAALVGISLALSGALLQGVMRNSMADPHIIGVSSGAGLFGIGVLILFPSYAYLLTPVAFIGAIGAALLIYLMAWRGGVSPLRVILAGVAVSALLNAGISALLTFYSDRVGGALLFLVGGLSARSWPHVNILLPYTIIGTVLALIGSQRLNIMALGDTQAKALGLRVETYRLYFTAIATLLAASTVSVVGLLGFVGMIVPHSARLLIGSDYRWLLPASVLLSVAVLTLSDTVARLAFAPIELPVGIVMGVLGAPFFLFLLRRREL</sequence>
<evidence type="ECO:0000256" key="4">
    <source>
        <dbReference type="ARBA" id="ARBA00022475"/>
    </source>
</evidence>
<dbReference type="GO" id="GO:0005886">
    <property type="term" value="C:plasma membrane"/>
    <property type="evidence" value="ECO:0007669"/>
    <property type="project" value="UniProtKB-SubCell"/>
</dbReference>
<feature type="transmembrane region" description="Helical" evidence="8">
    <location>
        <begin position="20"/>
        <end position="44"/>
    </location>
</feature>
<gene>
    <name evidence="9" type="ORF">BC351_26155</name>
</gene>
<dbReference type="SUPFAM" id="SSF81345">
    <property type="entry name" value="ABC transporter involved in vitamin B12 uptake, BtuC"/>
    <property type="match status" value="1"/>
</dbReference>
<feature type="transmembrane region" description="Helical" evidence="8">
    <location>
        <begin position="242"/>
        <end position="269"/>
    </location>
</feature>
<dbReference type="GO" id="GO:0033214">
    <property type="term" value="P:siderophore-iron import into cell"/>
    <property type="evidence" value="ECO:0007669"/>
    <property type="project" value="TreeGrafter"/>
</dbReference>
<evidence type="ECO:0000256" key="3">
    <source>
        <dbReference type="ARBA" id="ARBA00022448"/>
    </source>
</evidence>
<dbReference type="STRING" id="1469647.BC351_26155"/>
<organism evidence="9 10">
    <name type="scientific">Paenibacillus ferrarius</name>
    <dbReference type="NCBI Taxonomy" id="1469647"/>
    <lineage>
        <taxon>Bacteria</taxon>
        <taxon>Bacillati</taxon>
        <taxon>Bacillota</taxon>
        <taxon>Bacilli</taxon>
        <taxon>Bacillales</taxon>
        <taxon>Paenibacillaceae</taxon>
        <taxon>Paenibacillus</taxon>
    </lineage>
</organism>
<comment type="subcellular location">
    <subcellularLocation>
        <location evidence="1">Cell membrane</location>
        <topology evidence="1">Multi-pass membrane protein</topology>
    </subcellularLocation>
</comment>
<dbReference type="Pfam" id="PF01032">
    <property type="entry name" value="FecCD"/>
    <property type="match status" value="1"/>
</dbReference>
<dbReference type="Proteomes" id="UP000190626">
    <property type="component" value="Unassembled WGS sequence"/>
</dbReference>
<feature type="transmembrane region" description="Helical" evidence="8">
    <location>
        <begin position="154"/>
        <end position="176"/>
    </location>
</feature>
<keyword evidence="5 8" id="KW-0812">Transmembrane</keyword>
<accession>A0A1V4HJ77</accession>
<feature type="transmembrane region" description="Helical" evidence="8">
    <location>
        <begin position="310"/>
        <end position="330"/>
    </location>
</feature>
<comment type="similarity">
    <text evidence="2">Belongs to the binding-protein-dependent transport system permease family. FecCD subfamily.</text>
</comment>
<evidence type="ECO:0000256" key="8">
    <source>
        <dbReference type="SAM" id="Phobius"/>
    </source>
</evidence>
<feature type="transmembrane region" description="Helical" evidence="8">
    <location>
        <begin position="196"/>
        <end position="215"/>
    </location>
</feature>
<keyword evidence="10" id="KW-1185">Reference proteome</keyword>
<evidence type="ECO:0000256" key="2">
    <source>
        <dbReference type="ARBA" id="ARBA00007935"/>
    </source>
</evidence>
<dbReference type="EMBL" id="MBTG01000014">
    <property type="protein sequence ID" value="OPH56903.1"/>
    <property type="molecule type" value="Genomic_DNA"/>
</dbReference>
<dbReference type="InterPro" id="IPR000522">
    <property type="entry name" value="ABC_transptr_permease_BtuC"/>
</dbReference>
<keyword evidence="3" id="KW-0813">Transport</keyword>
<proteinExistence type="inferred from homology"/>
<protein>
    <submittedName>
        <fullName evidence="9">Ferrichrome ABC transporter</fullName>
    </submittedName>
</protein>
<dbReference type="AlphaFoldDB" id="A0A1V4HJ77"/>
<feature type="transmembrane region" description="Helical" evidence="8">
    <location>
        <begin position="99"/>
        <end position="118"/>
    </location>
</feature>
<evidence type="ECO:0000256" key="1">
    <source>
        <dbReference type="ARBA" id="ARBA00004651"/>
    </source>
</evidence>
<dbReference type="GO" id="GO:0022857">
    <property type="term" value="F:transmembrane transporter activity"/>
    <property type="evidence" value="ECO:0007669"/>
    <property type="project" value="InterPro"/>
</dbReference>
<keyword evidence="4" id="KW-1003">Cell membrane</keyword>
<keyword evidence="7 8" id="KW-0472">Membrane</keyword>
<dbReference type="PANTHER" id="PTHR30472">
    <property type="entry name" value="FERRIC ENTEROBACTIN TRANSPORT SYSTEM PERMEASE PROTEIN"/>
    <property type="match status" value="1"/>
</dbReference>
<dbReference type="FunFam" id="1.10.3470.10:FF:000001">
    <property type="entry name" value="Vitamin B12 ABC transporter permease BtuC"/>
    <property type="match status" value="1"/>
</dbReference>
<dbReference type="Gene3D" id="1.10.3470.10">
    <property type="entry name" value="ABC transporter involved in vitamin B12 uptake, BtuC"/>
    <property type="match status" value="1"/>
</dbReference>
<evidence type="ECO:0000256" key="7">
    <source>
        <dbReference type="ARBA" id="ARBA00023136"/>
    </source>
</evidence>
<evidence type="ECO:0000256" key="6">
    <source>
        <dbReference type="ARBA" id="ARBA00022989"/>
    </source>
</evidence>
<evidence type="ECO:0000313" key="10">
    <source>
        <dbReference type="Proteomes" id="UP000190626"/>
    </source>
</evidence>
<keyword evidence="6 8" id="KW-1133">Transmembrane helix</keyword>
<dbReference type="InterPro" id="IPR037294">
    <property type="entry name" value="ABC_BtuC-like"/>
</dbReference>
<comment type="caution">
    <text evidence="9">The sequence shown here is derived from an EMBL/GenBank/DDBJ whole genome shotgun (WGS) entry which is preliminary data.</text>
</comment>
<name>A0A1V4HJ77_9BACL</name>
<evidence type="ECO:0000256" key="5">
    <source>
        <dbReference type="ARBA" id="ARBA00022692"/>
    </source>
</evidence>
<dbReference type="CDD" id="cd06550">
    <property type="entry name" value="TM_ABC_iron-siderophores_like"/>
    <property type="match status" value="1"/>
</dbReference>
<evidence type="ECO:0000313" key="9">
    <source>
        <dbReference type="EMBL" id="OPH56903.1"/>
    </source>
</evidence>
<feature type="transmembrane region" description="Helical" evidence="8">
    <location>
        <begin position="67"/>
        <end position="87"/>
    </location>
</feature>